<evidence type="ECO:0000313" key="2">
    <source>
        <dbReference type="EMBL" id="TID31087.1"/>
    </source>
</evidence>
<keyword evidence="3" id="KW-1185">Reference proteome</keyword>
<dbReference type="Proteomes" id="UP000307173">
    <property type="component" value="Unassembled WGS sequence"/>
</dbReference>
<name>A0A4T0X7M3_9ASCO</name>
<feature type="coiled-coil region" evidence="1">
    <location>
        <begin position="14"/>
        <end position="97"/>
    </location>
</feature>
<dbReference type="AlphaFoldDB" id="A0A4T0X7M3"/>
<reference evidence="2 3" key="1">
    <citation type="journal article" date="2019" name="Front. Genet.">
        <title>Whole-Genome Sequencing of the Opportunistic Yeast Pathogen Candida inconspicua Uncovers Its Hybrid Origin.</title>
        <authorList>
            <person name="Mixao V."/>
            <person name="Hansen A.P."/>
            <person name="Saus E."/>
            <person name="Boekhout T."/>
            <person name="Lass-Florl C."/>
            <person name="Gabaldon T."/>
        </authorList>
    </citation>
    <scope>NUCLEOTIDE SEQUENCE [LARGE SCALE GENOMIC DNA]</scope>
    <source>
        <strain evidence="2 3">CBS 180</strain>
    </source>
</reference>
<evidence type="ECO:0000256" key="1">
    <source>
        <dbReference type="SAM" id="Coils"/>
    </source>
</evidence>
<proteinExistence type="predicted"/>
<evidence type="ECO:0008006" key="4">
    <source>
        <dbReference type="Google" id="ProtNLM"/>
    </source>
</evidence>
<dbReference type="STRING" id="52247.A0A4T0X7M3"/>
<evidence type="ECO:0000313" key="3">
    <source>
        <dbReference type="Proteomes" id="UP000307173"/>
    </source>
</evidence>
<sequence>MSMSASTTTTTTVIERLQGEVDALKRDLDGARTAQADAVRARSALAAELAAAKSALDAARAERDAAHALAHRRDRRVAALEEEVARAREETERCVADRNILAQSLAELRVGLEEKLSALHSDVVALKDNADPLADLARHASRMERLYEAKLDTALNALATLTAATRAHGTATEQVLAECEGVLQSMQGTSTTEQSDVVRVIEST</sequence>
<keyword evidence="1" id="KW-0175">Coiled coil</keyword>
<accession>A0A4T0X7M3</accession>
<protein>
    <recommendedName>
        <fullName evidence="4">SWI5-dependent HO expression protein 3</fullName>
    </recommendedName>
</protein>
<organism evidence="2 3">
    <name type="scientific">Pichia inconspicua</name>
    <dbReference type="NCBI Taxonomy" id="52247"/>
    <lineage>
        <taxon>Eukaryota</taxon>
        <taxon>Fungi</taxon>
        <taxon>Dikarya</taxon>
        <taxon>Ascomycota</taxon>
        <taxon>Saccharomycotina</taxon>
        <taxon>Pichiomycetes</taxon>
        <taxon>Pichiales</taxon>
        <taxon>Pichiaceae</taxon>
        <taxon>Pichia</taxon>
    </lineage>
</organism>
<comment type="caution">
    <text evidence="2">The sequence shown here is derived from an EMBL/GenBank/DDBJ whole genome shotgun (WGS) entry which is preliminary data.</text>
</comment>
<gene>
    <name evidence="2" type="ORF">CANINC_000331</name>
</gene>
<dbReference type="EMBL" id="SELW01000049">
    <property type="protein sequence ID" value="TID31087.1"/>
    <property type="molecule type" value="Genomic_DNA"/>
</dbReference>